<dbReference type="EMBL" id="FM864216">
    <property type="protein sequence ID" value="CAT05395.1"/>
    <property type="molecule type" value="Genomic_DNA"/>
</dbReference>
<organism evidence="1 2">
    <name type="scientific">Mesomycoplasma conjunctivae (strain ATCC 25834 / NCTC 10147 / HRC/581)</name>
    <name type="common">Mycoplasma conjunctivae</name>
    <dbReference type="NCBI Taxonomy" id="572263"/>
    <lineage>
        <taxon>Bacteria</taxon>
        <taxon>Bacillati</taxon>
        <taxon>Mycoplasmatota</taxon>
        <taxon>Mycoplasmoidales</taxon>
        <taxon>Metamycoplasmataceae</taxon>
        <taxon>Mesomycoplasma</taxon>
    </lineage>
</organism>
<dbReference type="KEGG" id="mco:MCJ_007100"/>
<accession>C5J7D2</accession>
<gene>
    <name evidence="1" type="ordered locus">MCJ_007100</name>
</gene>
<protein>
    <submittedName>
        <fullName evidence="1">Uncharacterized protein</fullName>
    </submittedName>
</protein>
<reference evidence="2" key="1">
    <citation type="journal article" date="2009" name="BMC Bioinformatics">
        <title>The Mycoplasma conjunctivae genome sequencing, annotation and analysis.</title>
        <authorList>
            <person name="Calderon-Copete S.P."/>
            <person name="Wigger G."/>
            <person name="Wunderlin C."/>
            <person name="Schmidheini T."/>
            <person name="Frey J."/>
            <person name="Quail M.A."/>
            <person name="Falquet L."/>
        </authorList>
    </citation>
    <scope>NUCLEOTIDE SEQUENCE [LARGE SCALE GENOMIC DNA]</scope>
    <source>
        <strain evidence="2">ATCC 25834 / NCTC 10147 / HRC/581</strain>
    </source>
</reference>
<dbReference type="Proteomes" id="UP000001491">
    <property type="component" value="Chromosome"/>
</dbReference>
<dbReference type="HOGENOM" id="CLU_3365947_0_0_14"/>
<evidence type="ECO:0000313" key="2">
    <source>
        <dbReference type="Proteomes" id="UP000001491"/>
    </source>
</evidence>
<keyword evidence="2" id="KW-1185">Reference proteome</keyword>
<name>C5J7D2_MESCH</name>
<evidence type="ECO:0000313" key="1">
    <source>
        <dbReference type="EMBL" id="CAT05395.1"/>
    </source>
</evidence>
<proteinExistence type="predicted"/>
<dbReference type="AlphaFoldDB" id="C5J7D2"/>
<sequence length="35" mass="4132">MKIKHKFVSKIYYFSCFLLPTSPQIGAFLPQTRKI</sequence>